<dbReference type="InterPro" id="IPR055323">
    <property type="entry name" value="C57A10.07/YOR238W"/>
</dbReference>
<reference evidence="1" key="1">
    <citation type="submission" date="2023-08" db="EMBL/GenBank/DDBJ databases">
        <title>Black Yeasts Isolated from many extreme environments.</title>
        <authorList>
            <person name="Coleine C."/>
            <person name="Stajich J.E."/>
            <person name="Selbmann L."/>
        </authorList>
    </citation>
    <scope>NUCLEOTIDE SEQUENCE</scope>
    <source>
        <strain evidence="1">CCFEE 5810</strain>
    </source>
</reference>
<evidence type="ECO:0008006" key="3">
    <source>
        <dbReference type="Google" id="ProtNLM"/>
    </source>
</evidence>
<dbReference type="PANTHER" id="PTHR28110:SF1">
    <property type="entry name" value="TRANSMEMBRANE PROTEIN"/>
    <property type="match status" value="1"/>
</dbReference>
<proteinExistence type="predicted"/>
<comment type="caution">
    <text evidence="1">The sequence shown here is derived from an EMBL/GenBank/DDBJ whole genome shotgun (WGS) entry which is preliminary data.</text>
</comment>
<evidence type="ECO:0000313" key="1">
    <source>
        <dbReference type="EMBL" id="KAK5698865.1"/>
    </source>
</evidence>
<name>A0AAN7W4V5_9PEZI</name>
<dbReference type="Proteomes" id="UP001310594">
    <property type="component" value="Unassembled WGS sequence"/>
</dbReference>
<dbReference type="AlphaFoldDB" id="A0AAN7W4V5"/>
<dbReference type="EMBL" id="JAVRQU010000009">
    <property type="protein sequence ID" value="KAK5698865.1"/>
    <property type="molecule type" value="Genomic_DNA"/>
</dbReference>
<organism evidence="1 2">
    <name type="scientific">Elasticomyces elasticus</name>
    <dbReference type="NCBI Taxonomy" id="574655"/>
    <lineage>
        <taxon>Eukaryota</taxon>
        <taxon>Fungi</taxon>
        <taxon>Dikarya</taxon>
        <taxon>Ascomycota</taxon>
        <taxon>Pezizomycotina</taxon>
        <taxon>Dothideomycetes</taxon>
        <taxon>Dothideomycetidae</taxon>
        <taxon>Mycosphaerellales</taxon>
        <taxon>Teratosphaeriaceae</taxon>
        <taxon>Elasticomyces</taxon>
    </lineage>
</organism>
<dbReference type="GO" id="GO:0005737">
    <property type="term" value="C:cytoplasm"/>
    <property type="evidence" value="ECO:0007669"/>
    <property type="project" value="TreeGrafter"/>
</dbReference>
<sequence length="253" mass="28855">MAEETTQGTSCQDLVVVCCHATYTGSSSDDIKDEANWILQPFQRRDADARKPSEVNTFVKHIVVGASLGRELNALLVFSGGCTAIDDQSEAQGYFQVYRSLIQSGPLREEAHPSSLDDYATDSYQNLLFSILRYRQHMGRYPKYVTVVTHAFKERRFLELHAKAIKWPSSRIRVQGLNPPFTLQELEQTQQSEHKRAHELFVNDPYGSRPPLSEKRRARKWNSAVIDKLTADESVKRLLAWEGGNSKLPWEEI</sequence>
<accession>A0AAN7W4V5</accession>
<evidence type="ECO:0000313" key="2">
    <source>
        <dbReference type="Proteomes" id="UP001310594"/>
    </source>
</evidence>
<protein>
    <recommendedName>
        <fullName evidence="3">DUF218 domain-containing protein</fullName>
    </recommendedName>
</protein>
<dbReference type="PANTHER" id="PTHR28110">
    <property type="entry name" value="TRANSMEMBRANE PROTEIN"/>
    <property type="match status" value="1"/>
</dbReference>
<gene>
    <name evidence="1" type="ORF">LTR97_006514</name>
</gene>